<organism evidence="11 12">
    <name type="scientific">Bacillus mesophilum</name>
    <dbReference type="NCBI Taxonomy" id="1071718"/>
    <lineage>
        <taxon>Bacteria</taxon>
        <taxon>Bacillati</taxon>
        <taxon>Bacillota</taxon>
        <taxon>Bacilli</taxon>
        <taxon>Bacillales</taxon>
        <taxon>Bacillaceae</taxon>
        <taxon>Bacillus</taxon>
    </lineage>
</organism>
<name>A0A7V7RJL8_9BACI</name>
<dbReference type="PANTHER" id="PTHR35011:SF2">
    <property type="entry name" value="2,3-DIKETO-L-GULONATE TRAP TRANSPORTER SMALL PERMEASE PROTEIN YIAM"/>
    <property type="match status" value="1"/>
</dbReference>
<dbReference type="GO" id="GO:0015740">
    <property type="term" value="P:C4-dicarboxylate transport"/>
    <property type="evidence" value="ECO:0007669"/>
    <property type="project" value="TreeGrafter"/>
</dbReference>
<evidence type="ECO:0000259" key="10">
    <source>
        <dbReference type="Pfam" id="PF04290"/>
    </source>
</evidence>
<evidence type="ECO:0000256" key="3">
    <source>
        <dbReference type="ARBA" id="ARBA00022475"/>
    </source>
</evidence>
<dbReference type="GO" id="GO:0005886">
    <property type="term" value="C:plasma membrane"/>
    <property type="evidence" value="ECO:0007669"/>
    <property type="project" value="UniProtKB-SubCell"/>
</dbReference>
<feature type="transmembrane region" description="Helical" evidence="9">
    <location>
        <begin position="12"/>
        <end position="31"/>
    </location>
</feature>
<dbReference type="InterPro" id="IPR007387">
    <property type="entry name" value="TRAP_DctQ"/>
</dbReference>
<dbReference type="EMBL" id="WBOT01000006">
    <property type="protein sequence ID" value="KAB2330996.1"/>
    <property type="molecule type" value="Genomic_DNA"/>
</dbReference>
<evidence type="ECO:0000256" key="5">
    <source>
        <dbReference type="ARBA" id="ARBA00022692"/>
    </source>
</evidence>
<evidence type="ECO:0000313" key="11">
    <source>
        <dbReference type="EMBL" id="KAB2330996.1"/>
    </source>
</evidence>
<feature type="domain" description="Tripartite ATP-independent periplasmic transporters DctQ component" evidence="10">
    <location>
        <begin position="24"/>
        <end position="152"/>
    </location>
</feature>
<comment type="similarity">
    <text evidence="8">Belongs to the TRAP transporter small permease family.</text>
</comment>
<keyword evidence="2" id="KW-0813">Transport</keyword>
<dbReference type="GO" id="GO:0022857">
    <property type="term" value="F:transmembrane transporter activity"/>
    <property type="evidence" value="ECO:0007669"/>
    <property type="project" value="TreeGrafter"/>
</dbReference>
<evidence type="ECO:0000256" key="6">
    <source>
        <dbReference type="ARBA" id="ARBA00022989"/>
    </source>
</evidence>
<feature type="transmembrane region" description="Helical" evidence="9">
    <location>
        <begin position="84"/>
        <end position="107"/>
    </location>
</feature>
<dbReference type="Pfam" id="PF04290">
    <property type="entry name" value="DctQ"/>
    <property type="match status" value="1"/>
</dbReference>
<sequence length="161" mass="18997">MKRFVQTLEKIQMTLGIVFLTVFFAVILLQIVTRHLGISILWTEEVANYSFIWAMFMGAAVMVNRREHFNFDFFQRKLKGKNRAFLNIFNDLVLIAFNVCIFFLGIIVVREFWNYTWATFPEMQMGYIWLAIPVMAGTMLIYSLSHLLNHIQSLKEKEVRA</sequence>
<keyword evidence="6 9" id="KW-1133">Transmembrane helix</keyword>
<keyword evidence="3" id="KW-1003">Cell membrane</keyword>
<evidence type="ECO:0000256" key="9">
    <source>
        <dbReference type="SAM" id="Phobius"/>
    </source>
</evidence>
<evidence type="ECO:0000256" key="4">
    <source>
        <dbReference type="ARBA" id="ARBA00022519"/>
    </source>
</evidence>
<keyword evidence="4" id="KW-0997">Cell inner membrane</keyword>
<keyword evidence="5 9" id="KW-0812">Transmembrane</keyword>
<reference evidence="11 12" key="1">
    <citation type="journal article" date="2014" name="Arch. Microbiol.">
        <title>Bacillus mesophilum sp. nov., strain IITR-54T, a novel 4-chlorobiphenyl dechlorinating bacterium.</title>
        <authorList>
            <person name="Manickam N."/>
            <person name="Singh N.K."/>
            <person name="Bajaj A."/>
            <person name="Kumar R.M."/>
            <person name="Kaur G."/>
            <person name="Kaur N."/>
            <person name="Bala M."/>
            <person name="Kumar A."/>
            <person name="Mayilraj S."/>
        </authorList>
    </citation>
    <scope>NUCLEOTIDE SEQUENCE [LARGE SCALE GENOMIC DNA]</scope>
    <source>
        <strain evidence="11 12">IITR-54</strain>
    </source>
</reference>
<comment type="caution">
    <text evidence="11">The sequence shown here is derived from an EMBL/GenBank/DDBJ whole genome shotgun (WGS) entry which is preliminary data.</text>
</comment>
<dbReference type="RefSeq" id="WP_151575370.1">
    <property type="nucleotide sequence ID" value="NZ_WBOT01000006.1"/>
</dbReference>
<proteinExistence type="inferred from homology"/>
<evidence type="ECO:0000313" key="12">
    <source>
        <dbReference type="Proteomes" id="UP000441354"/>
    </source>
</evidence>
<gene>
    <name evidence="11" type="ORF">F7732_17455</name>
</gene>
<dbReference type="AlphaFoldDB" id="A0A7V7RJL8"/>
<evidence type="ECO:0000256" key="8">
    <source>
        <dbReference type="ARBA" id="ARBA00038436"/>
    </source>
</evidence>
<comment type="subcellular location">
    <subcellularLocation>
        <location evidence="1">Cell inner membrane</location>
        <topology evidence="1">Multi-pass membrane protein</topology>
    </subcellularLocation>
</comment>
<dbReference type="OrthoDB" id="9815614at2"/>
<dbReference type="Proteomes" id="UP000441354">
    <property type="component" value="Unassembled WGS sequence"/>
</dbReference>
<accession>A0A7V7RJL8</accession>
<keyword evidence="7 9" id="KW-0472">Membrane</keyword>
<evidence type="ECO:0000256" key="1">
    <source>
        <dbReference type="ARBA" id="ARBA00004429"/>
    </source>
</evidence>
<keyword evidence="12" id="KW-1185">Reference proteome</keyword>
<dbReference type="PANTHER" id="PTHR35011">
    <property type="entry name" value="2,3-DIKETO-L-GULONATE TRAP TRANSPORTER SMALL PERMEASE PROTEIN YIAM"/>
    <property type="match status" value="1"/>
</dbReference>
<evidence type="ECO:0000256" key="7">
    <source>
        <dbReference type="ARBA" id="ARBA00023136"/>
    </source>
</evidence>
<feature type="transmembrane region" description="Helical" evidence="9">
    <location>
        <begin position="46"/>
        <end position="63"/>
    </location>
</feature>
<evidence type="ECO:0000256" key="2">
    <source>
        <dbReference type="ARBA" id="ARBA00022448"/>
    </source>
</evidence>
<protein>
    <submittedName>
        <fullName evidence="11">TRAP transporter small permease</fullName>
    </submittedName>
</protein>
<feature type="transmembrane region" description="Helical" evidence="9">
    <location>
        <begin position="127"/>
        <end position="148"/>
    </location>
</feature>
<dbReference type="InterPro" id="IPR055348">
    <property type="entry name" value="DctQ"/>
</dbReference>